<gene>
    <name evidence="2" type="ORF">H8692_09610</name>
</gene>
<accession>A0A926IAC9</accession>
<dbReference type="RefSeq" id="WP_177268042.1">
    <property type="nucleotide sequence ID" value="NZ_JACRTA010000003.1"/>
</dbReference>
<evidence type="ECO:0000313" key="3">
    <source>
        <dbReference type="Proteomes" id="UP000610862"/>
    </source>
</evidence>
<dbReference type="Proteomes" id="UP000610862">
    <property type="component" value="Unassembled WGS sequence"/>
</dbReference>
<comment type="caution">
    <text evidence="2">The sequence shown here is derived from an EMBL/GenBank/DDBJ whole genome shotgun (WGS) entry which is preliminary data.</text>
</comment>
<organism evidence="2 3">
    <name type="scientific">Lentihominibacter hominis</name>
    <dbReference type="NCBI Taxonomy" id="2763645"/>
    <lineage>
        <taxon>Bacteria</taxon>
        <taxon>Bacillati</taxon>
        <taxon>Bacillota</taxon>
        <taxon>Clostridia</taxon>
        <taxon>Peptostreptococcales</taxon>
        <taxon>Anaerovoracaceae</taxon>
        <taxon>Lentihominibacter</taxon>
    </lineage>
</organism>
<evidence type="ECO:0000259" key="1">
    <source>
        <dbReference type="Pfam" id="PF06628"/>
    </source>
</evidence>
<feature type="domain" description="Catalase immune-responsive" evidence="1">
    <location>
        <begin position="6"/>
        <end position="58"/>
    </location>
</feature>
<keyword evidence="3" id="KW-1185">Reference proteome</keyword>
<dbReference type="Gene3D" id="2.40.180.10">
    <property type="entry name" value="Catalase core domain"/>
    <property type="match status" value="1"/>
</dbReference>
<evidence type="ECO:0000313" key="2">
    <source>
        <dbReference type="EMBL" id="MBC8569010.1"/>
    </source>
</evidence>
<dbReference type="EMBL" id="JACRTA010000003">
    <property type="protein sequence ID" value="MBC8569010.1"/>
    <property type="molecule type" value="Genomic_DNA"/>
</dbReference>
<dbReference type="AlphaFoldDB" id="A0A926IAC9"/>
<sequence>MKELIQAGEFFNKLSEAQKKDLEEAVAEDIFFLEDDLQKKIISLLNDVDHRLGTNVRRRNDFTT</sequence>
<dbReference type="InterPro" id="IPR010582">
    <property type="entry name" value="Catalase_immune_responsive"/>
</dbReference>
<dbReference type="Pfam" id="PF06628">
    <property type="entry name" value="Catalase-rel"/>
    <property type="match status" value="1"/>
</dbReference>
<name>A0A926IAC9_9FIRM</name>
<dbReference type="GO" id="GO:0020037">
    <property type="term" value="F:heme binding"/>
    <property type="evidence" value="ECO:0007669"/>
    <property type="project" value="InterPro"/>
</dbReference>
<protein>
    <recommendedName>
        <fullName evidence="1">Catalase immune-responsive domain-containing protein</fullName>
    </recommendedName>
</protein>
<dbReference type="InterPro" id="IPR020835">
    <property type="entry name" value="Catalase_sf"/>
</dbReference>
<reference evidence="2" key="1">
    <citation type="submission" date="2020-08" db="EMBL/GenBank/DDBJ databases">
        <title>Genome public.</title>
        <authorList>
            <person name="Liu C."/>
            <person name="Sun Q."/>
        </authorList>
    </citation>
    <scope>NUCLEOTIDE SEQUENCE</scope>
    <source>
        <strain evidence="2">NSJ-24</strain>
    </source>
</reference>
<proteinExistence type="predicted"/>
<dbReference type="SUPFAM" id="SSF56634">
    <property type="entry name" value="Heme-dependent catalase-like"/>
    <property type="match status" value="1"/>
</dbReference>